<protein>
    <recommendedName>
        <fullName evidence="8">Glutamine--tRNA ligase</fullName>
        <ecNumber evidence="8">6.1.1.18</ecNumber>
    </recommendedName>
    <alternativeName>
        <fullName evidence="8">Glutaminyl-tRNA synthetase</fullName>
        <shortName evidence="8">GlnRS</shortName>
    </alternativeName>
</protein>
<dbReference type="FunFam" id="3.90.800.10:FF:000001">
    <property type="entry name" value="Glutamine--tRNA ligase"/>
    <property type="match status" value="1"/>
</dbReference>
<evidence type="ECO:0000313" key="15">
    <source>
        <dbReference type="Proteomes" id="UP000190341"/>
    </source>
</evidence>
<dbReference type="InterPro" id="IPR049437">
    <property type="entry name" value="tRNA-synt_1c_C2"/>
</dbReference>
<dbReference type="HAMAP" id="MF_00126">
    <property type="entry name" value="Gln_tRNA_synth"/>
    <property type="match status" value="1"/>
</dbReference>
<dbReference type="InterPro" id="IPR004514">
    <property type="entry name" value="Gln-tRNA-synth"/>
</dbReference>
<feature type="domain" description="tRNA synthetases class I (E and Q) anti-codon binding" evidence="13">
    <location>
        <begin position="486"/>
        <end position="561"/>
    </location>
</feature>
<dbReference type="PRINTS" id="PR00987">
    <property type="entry name" value="TRNASYNTHGLU"/>
</dbReference>
<sequence>MSENTAAPLDASPDDSSPEKRDFIRQIVREDLASGRHQAIKTRFPPEPNGYLHIGHAKAICLDFGIAAEFGGVCNLRLDDTNPAKEDPEYVAAIQDDVRWLGFDWHDLRHASDYFEVFYQAALKLIRQGDAFVCDLTAEQVREYRGSLTEAGRNSPWRDRSVEENLDLFQRMRAGEFADGARTLRAKIDMASGNINLRDPALYRIKHVEHQNTGNDWPIYPMYDFAHSLSDAAEGITHSLCTLEFEDHRPLYDWCVDKTDLAHSPELIAPLLARGLPKEASKPRQIEFSRLNFNYLVMSKRKLLAMVNDGLVDGWNDPRMPTLQGIRRRGYTPSALRLMVDRVGISKQNSLLDYSLLEGALRDDLDAAAPRRMAVIDPLKLVLTNLPDDHVETLSFSNHPKDESFGKREVPFSRELWIEREDFEEVPPKGFKRLTTGGEVRLRGAGIIRCDEVIKDAEGRIVELRGWLDPESRPGMAGAERKIKGTIHWVSARHAVATEVRLYDRLFTVPNPDDEAEGKTYRDYLNPDSRRTVTGYVEPAAASAAPEQSFQFERLGYFVADRYDHAADKPVFNRSVTLRDTWAKA</sequence>
<dbReference type="AlphaFoldDB" id="A0A1T5LJ32"/>
<evidence type="ECO:0000259" key="13">
    <source>
        <dbReference type="Pfam" id="PF20974"/>
    </source>
</evidence>
<comment type="catalytic activity">
    <reaction evidence="8">
        <text>tRNA(Gln) + L-glutamine + ATP = L-glutaminyl-tRNA(Gln) + AMP + diphosphate</text>
        <dbReference type="Rhea" id="RHEA:20121"/>
        <dbReference type="Rhea" id="RHEA-COMP:9662"/>
        <dbReference type="Rhea" id="RHEA-COMP:9681"/>
        <dbReference type="ChEBI" id="CHEBI:30616"/>
        <dbReference type="ChEBI" id="CHEBI:33019"/>
        <dbReference type="ChEBI" id="CHEBI:58359"/>
        <dbReference type="ChEBI" id="CHEBI:78442"/>
        <dbReference type="ChEBI" id="CHEBI:78521"/>
        <dbReference type="ChEBI" id="CHEBI:456215"/>
        <dbReference type="EC" id="6.1.1.18"/>
    </reaction>
</comment>
<evidence type="ECO:0000256" key="5">
    <source>
        <dbReference type="ARBA" id="ARBA00022840"/>
    </source>
</evidence>
<dbReference type="FunFam" id="3.40.50.620:FF:000037">
    <property type="entry name" value="Glutamine--tRNA ligase cytoplasmic"/>
    <property type="match status" value="1"/>
</dbReference>
<dbReference type="Pfam" id="PF03950">
    <property type="entry name" value="tRNA-synt_1c_C"/>
    <property type="match status" value="1"/>
</dbReference>
<evidence type="ECO:0000256" key="2">
    <source>
        <dbReference type="ARBA" id="ARBA00022490"/>
    </source>
</evidence>
<comment type="similarity">
    <text evidence="1 8 9">Belongs to the class-I aminoacyl-tRNA synthetase family.</text>
</comment>
<name>A0A1T5LJ32_9GAMM</name>
<dbReference type="FunFam" id="1.10.1160.10:FF:000001">
    <property type="entry name" value="Glutamine--tRNA ligase"/>
    <property type="match status" value="1"/>
</dbReference>
<keyword evidence="5 8" id="KW-0067">ATP-binding</keyword>
<dbReference type="InterPro" id="IPR050132">
    <property type="entry name" value="Gln/Glu-tRNA_Ligase"/>
</dbReference>
<dbReference type="PANTHER" id="PTHR43097">
    <property type="entry name" value="GLUTAMINE-TRNA LIGASE"/>
    <property type="match status" value="1"/>
</dbReference>
<dbReference type="RefSeq" id="WP_079724938.1">
    <property type="nucleotide sequence ID" value="NZ_BMCL01000001.1"/>
</dbReference>
<dbReference type="SUPFAM" id="SSF52374">
    <property type="entry name" value="Nucleotidylyl transferase"/>
    <property type="match status" value="1"/>
</dbReference>
<dbReference type="GO" id="GO:0004819">
    <property type="term" value="F:glutamine-tRNA ligase activity"/>
    <property type="evidence" value="ECO:0007669"/>
    <property type="project" value="UniProtKB-UniRule"/>
</dbReference>
<proteinExistence type="inferred from homology"/>
<dbReference type="GO" id="GO:0006425">
    <property type="term" value="P:glutaminyl-tRNA aminoacylation"/>
    <property type="evidence" value="ECO:0007669"/>
    <property type="project" value="UniProtKB-UniRule"/>
</dbReference>
<evidence type="ECO:0000256" key="10">
    <source>
        <dbReference type="SAM" id="MobiDB-lite"/>
    </source>
</evidence>
<keyword evidence="7 8" id="KW-0030">Aminoacyl-tRNA synthetase</keyword>
<feature type="short sequence motif" description="'HIGH' region" evidence="8">
    <location>
        <begin position="46"/>
        <end position="56"/>
    </location>
</feature>
<comment type="subcellular location">
    <subcellularLocation>
        <location evidence="8">Cytoplasm</location>
    </subcellularLocation>
</comment>
<evidence type="ECO:0000259" key="12">
    <source>
        <dbReference type="Pfam" id="PF03950"/>
    </source>
</evidence>
<dbReference type="GO" id="GO:0006424">
    <property type="term" value="P:glutamyl-tRNA aminoacylation"/>
    <property type="evidence" value="ECO:0007669"/>
    <property type="project" value="UniProtKB-UniRule"/>
</dbReference>
<evidence type="ECO:0000256" key="6">
    <source>
        <dbReference type="ARBA" id="ARBA00022917"/>
    </source>
</evidence>
<feature type="binding site" evidence="8">
    <location>
        <begin position="53"/>
        <end position="59"/>
    </location>
    <ligand>
        <name>ATP</name>
        <dbReference type="ChEBI" id="CHEBI:30616"/>
    </ligand>
</feature>
<dbReference type="NCBIfam" id="NF011291">
    <property type="entry name" value="PRK14703.1"/>
    <property type="match status" value="1"/>
</dbReference>
<feature type="binding site" evidence="8">
    <location>
        <position position="223"/>
    </location>
    <ligand>
        <name>L-glutamine</name>
        <dbReference type="ChEBI" id="CHEBI:58359"/>
    </ligand>
</feature>
<keyword evidence="6 8" id="KW-0648">Protein biosynthesis</keyword>
<dbReference type="NCBIfam" id="TIGR00440">
    <property type="entry name" value="glnS"/>
    <property type="match status" value="1"/>
</dbReference>
<evidence type="ECO:0000313" key="14">
    <source>
        <dbReference type="EMBL" id="SKC75992.1"/>
    </source>
</evidence>
<dbReference type="InterPro" id="IPR011035">
    <property type="entry name" value="Ribosomal_bL25/Gln-tRNA_synth"/>
</dbReference>
<feature type="region of interest" description="Disordered" evidence="10">
    <location>
        <begin position="1"/>
        <end position="20"/>
    </location>
</feature>
<keyword evidence="2 8" id="KW-0963">Cytoplasm</keyword>
<evidence type="ECO:0000256" key="8">
    <source>
        <dbReference type="HAMAP-Rule" id="MF_00126"/>
    </source>
</evidence>
<evidence type="ECO:0000259" key="11">
    <source>
        <dbReference type="Pfam" id="PF00749"/>
    </source>
</evidence>
<feature type="binding site" evidence="8">
    <location>
        <position position="242"/>
    </location>
    <ligand>
        <name>ATP</name>
        <dbReference type="ChEBI" id="CHEBI:30616"/>
    </ligand>
</feature>
<gene>
    <name evidence="8" type="primary">glnS</name>
    <name evidence="14" type="ORF">SAMN06296058_2602</name>
</gene>
<keyword evidence="15" id="KW-1185">Reference proteome</keyword>
<accession>A0A1T5LJ32</accession>
<organism evidence="14 15">
    <name type="scientific">Pseudoxanthomonas indica</name>
    <dbReference type="NCBI Taxonomy" id="428993"/>
    <lineage>
        <taxon>Bacteria</taxon>
        <taxon>Pseudomonadati</taxon>
        <taxon>Pseudomonadota</taxon>
        <taxon>Gammaproteobacteria</taxon>
        <taxon>Lysobacterales</taxon>
        <taxon>Lysobacteraceae</taxon>
        <taxon>Pseudoxanthomonas</taxon>
    </lineage>
</organism>
<feature type="binding site" evidence="8">
    <location>
        <begin position="290"/>
        <end position="291"/>
    </location>
    <ligand>
        <name>ATP</name>
        <dbReference type="ChEBI" id="CHEBI:30616"/>
    </ligand>
</feature>
<dbReference type="FunFam" id="2.40.240.10:FF:000020">
    <property type="entry name" value="Glutamine--tRNA ligase"/>
    <property type="match status" value="1"/>
</dbReference>
<comment type="subunit">
    <text evidence="8">Monomer.</text>
</comment>
<feature type="domain" description="Glutamyl/glutaminyl-tRNA synthetase class Ib anti-codon binding" evidence="12">
    <location>
        <begin position="369"/>
        <end position="466"/>
    </location>
</feature>
<comment type="caution">
    <text evidence="8">Lacks conserved residue(s) required for the propagation of feature annotation.</text>
</comment>
<dbReference type="Pfam" id="PF00749">
    <property type="entry name" value="tRNA-synt_1c"/>
    <property type="match status" value="1"/>
</dbReference>
<feature type="domain" description="Glutamyl/glutaminyl-tRNA synthetase class Ib catalytic" evidence="11">
    <location>
        <begin position="40"/>
        <end position="350"/>
    </location>
</feature>
<dbReference type="Gene3D" id="2.40.240.10">
    <property type="entry name" value="Ribosomal Protein L25, Chain P"/>
    <property type="match status" value="2"/>
</dbReference>
<keyword evidence="4 8" id="KW-0547">Nucleotide-binding</keyword>
<feature type="short sequence motif" description="'KMSKS' region" evidence="8">
    <location>
        <begin position="297"/>
        <end position="301"/>
    </location>
</feature>
<dbReference type="EC" id="6.1.1.18" evidence="8"/>
<reference evidence="14 15" key="1">
    <citation type="submission" date="2017-02" db="EMBL/GenBank/DDBJ databases">
        <authorList>
            <person name="Peterson S.W."/>
        </authorList>
    </citation>
    <scope>NUCLEOTIDE SEQUENCE [LARGE SCALE GENOMIC DNA]</scope>
    <source>
        <strain evidence="14 15">P15</strain>
    </source>
</reference>
<dbReference type="InterPro" id="IPR020056">
    <property type="entry name" value="Rbsml_bL25/Gln-tRNA_synth_N"/>
</dbReference>
<dbReference type="PANTHER" id="PTHR43097:SF5">
    <property type="entry name" value="GLUTAMATE--TRNA LIGASE"/>
    <property type="match status" value="1"/>
</dbReference>
<dbReference type="GO" id="GO:0005829">
    <property type="term" value="C:cytosol"/>
    <property type="evidence" value="ECO:0007669"/>
    <property type="project" value="TreeGrafter"/>
</dbReference>
<evidence type="ECO:0000256" key="3">
    <source>
        <dbReference type="ARBA" id="ARBA00022598"/>
    </source>
</evidence>
<evidence type="ECO:0000256" key="1">
    <source>
        <dbReference type="ARBA" id="ARBA00005594"/>
    </source>
</evidence>
<feature type="binding site" evidence="8">
    <location>
        <begin position="298"/>
        <end position="300"/>
    </location>
    <ligand>
        <name>ATP</name>
        <dbReference type="ChEBI" id="CHEBI:30616"/>
    </ligand>
</feature>
<dbReference type="Gene3D" id="3.40.50.620">
    <property type="entry name" value="HUPs"/>
    <property type="match status" value="1"/>
</dbReference>
<dbReference type="Pfam" id="PF20974">
    <property type="entry name" value="tRNA-synt_1c_C2"/>
    <property type="match status" value="1"/>
</dbReference>
<dbReference type="InterPro" id="IPR014729">
    <property type="entry name" value="Rossmann-like_a/b/a_fold"/>
</dbReference>
<dbReference type="InterPro" id="IPR020059">
    <property type="entry name" value="Glu/Gln-tRNA-synth_Ib_codon-bd"/>
</dbReference>
<dbReference type="InterPro" id="IPR022861">
    <property type="entry name" value="Gln_tRNA_ligase_bac"/>
</dbReference>
<dbReference type="OrthoDB" id="9801560at2"/>
<dbReference type="SUPFAM" id="SSF50715">
    <property type="entry name" value="Ribosomal protein L25-like"/>
    <property type="match status" value="1"/>
</dbReference>
<feature type="binding site" evidence="8">
    <location>
        <position position="79"/>
    </location>
    <ligand>
        <name>L-glutamine</name>
        <dbReference type="ChEBI" id="CHEBI:58359"/>
    </ligand>
</feature>
<dbReference type="InterPro" id="IPR000924">
    <property type="entry name" value="Glu/Gln-tRNA-synth"/>
</dbReference>
<feature type="binding site" evidence="8">
    <location>
        <begin position="47"/>
        <end position="49"/>
    </location>
    <ligand>
        <name>ATP</name>
        <dbReference type="ChEBI" id="CHEBI:30616"/>
    </ligand>
</feature>
<dbReference type="GO" id="GO:0005524">
    <property type="term" value="F:ATP binding"/>
    <property type="evidence" value="ECO:0007669"/>
    <property type="project" value="UniProtKB-UniRule"/>
</dbReference>
<dbReference type="Proteomes" id="UP000190341">
    <property type="component" value="Unassembled WGS sequence"/>
</dbReference>
<evidence type="ECO:0000256" key="7">
    <source>
        <dbReference type="ARBA" id="ARBA00023146"/>
    </source>
</evidence>
<evidence type="ECO:0000256" key="9">
    <source>
        <dbReference type="RuleBase" id="RU363037"/>
    </source>
</evidence>
<keyword evidence="3 8" id="KW-0436">Ligase</keyword>
<dbReference type="InterPro" id="IPR020058">
    <property type="entry name" value="Glu/Gln-tRNA-synth_Ib_cat-dom"/>
</dbReference>
<evidence type="ECO:0000256" key="4">
    <source>
        <dbReference type="ARBA" id="ARBA00022741"/>
    </source>
</evidence>
<dbReference type="EMBL" id="FUZV01000002">
    <property type="protein sequence ID" value="SKC75992.1"/>
    <property type="molecule type" value="Genomic_DNA"/>
</dbReference>
<dbReference type="STRING" id="428993.SAMN06296058_2602"/>